<dbReference type="SUPFAM" id="SSF52821">
    <property type="entry name" value="Rhodanese/Cell cycle control phosphatase"/>
    <property type="match status" value="1"/>
</dbReference>
<dbReference type="NCBIfam" id="TIGR03167">
    <property type="entry name" value="tRNA_sel_U_synt"/>
    <property type="match status" value="1"/>
</dbReference>
<dbReference type="InterPro" id="IPR058840">
    <property type="entry name" value="AAA_SelU"/>
</dbReference>
<sequence length="346" mass="37910">MPHITDASTFLALRDTGLPVLDARSPSEHARGAIPGALNLPVLDDAQREAVGTLYARSGREAAVHLALQLVGPHLSAMLARAQHLCENRHEVLVHCWRGGMRSGSLAWLLESAGYTVHLLEGGYKAYRAHVRAQLARPARVIVLGGMTGTGKTDILHAMADLGCQVVDLEGLANHRGSAFGSIGLGKQPTNEQFEAALYEVWSRLDHGRPIWMEDESSRIGTVAMCDAFFTHIEHGRLVTVELPLEARVARLVAEYAATGETEAMLHGLERIRKRLGDDAWRRCADALRAGDHATAVRILLRYYDKAYAHHQAHQPREAVRHIVLERDDPATVARRLAADEDSLAG</sequence>
<dbReference type="AlphaFoldDB" id="A0A0H3AAP1"/>
<feature type="domain" description="Rhodanese" evidence="2">
    <location>
        <begin position="14"/>
        <end position="136"/>
    </location>
</feature>
<organism evidence="3 4">
    <name type="scientific">Nitratidesulfovibrio vulgaris (strain DP4)</name>
    <name type="common">Desulfovibrio vulgaris</name>
    <dbReference type="NCBI Taxonomy" id="391774"/>
    <lineage>
        <taxon>Bacteria</taxon>
        <taxon>Pseudomonadati</taxon>
        <taxon>Thermodesulfobacteriota</taxon>
        <taxon>Desulfovibrionia</taxon>
        <taxon>Desulfovibrionales</taxon>
        <taxon>Desulfovibrionaceae</taxon>
        <taxon>Nitratidesulfovibrio</taxon>
    </lineage>
</organism>
<dbReference type="PANTHER" id="PTHR30401">
    <property type="entry name" value="TRNA 2-SELENOURIDINE SYNTHASE"/>
    <property type="match status" value="1"/>
</dbReference>
<dbReference type="SUPFAM" id="SSF52540">
    <property type="entry name" value="P-loop containing nucleoside triphosphate hydrolases"/>
    <property type="match status" value="1"/>
</dbReference>
<dbReference type="InterPro" id="IPR016130">
    <property type="entry name" value="Tyr_Pase_AS"/>
</dbReference>
<gene>
    <name evidence="3" type="ordered locus">Dvul_2383</name>
</gene>
<accession>A0A0H3AAP1</accession>
<evidence type="ECO:0000313" key="3">
    <source>
        <dbReference type="EMBL" id="ABM29399.1"/>
    </source>
</evidence>
<dbReference type="GO" id="GO:0043828">
    <property type="term" value="F:tRNA 2-selenouridine synthase activity"/>
    <property type="evidence" value="ECO:0007669"/>
    <property type="project" value="InterPro"/>
</dbReference>
<dbReference type="InterPro" id="IPR036873">
    <property type="entry name" value="Rhodanese-like_dom_sf"/>
</dbReference>
<reference evidence="4" key="1">
    <citation type="journal article" date="2009" name="Environ. Microbiol.">
        <title>Contribution of mobile genetic elements to Desulfovibrio vulgaris genome plasticity.</title>
        <authorList>
            <person name="Walker C.B."/>
            <person name="Stolyar S."/>
            <person name="Chivian D."/>
            <person name="Pinel N."/>
            <person name="Gabster J.A."/>
            <person name="Dehal P.S."/>
            <person name="He Z."/>
            <person name="Yang Z.K."/>
            <person name="Yen H.C."/>
            <person name="Zhou J."/>
            <person name="Wall J.D."/>
            <person name="Hazen T.C."/>
            <person name="Arkin A.P."/>
            <person name="Stahl D.A."/>
        </authorList>
    </citation>
    <scope>NUCLEOTIDE SEQUENCE [LARGE SCALE GENOMIC DNA]</scope>
    <source>
        <strain evidence="4">DP4</strain>
    </source>
</reference>
<dbReference type="PROSITE" id="PS00383">
    <property type="entry name" value="TYR_PHOSPHATASE_1"/>
    <property type="match status" value="1"/>
</dbReference>
<dbReference type="GO" id="GO:0002098">
    <property type="term" value="P:tRNA wobble uridine modification"/>
    <property type="evidence" value="ECO:0007669"/>
    <property type="project" value="InterPro"/>
</dbReference>
<evidence type="ECO:0000256" key="1">
    <source>
        <dbReference type="ARBA" id="ARBA00023266"/>
    </source>
</evidence>
<dbReference type="HOGENOM" id="CLU_043456_0_0_7"/>
<protein>
    <submittedName>
        <fullName evidence="3">Rhodanese domain protein</fullName>
    </submittedName>
</protein>
<dbReference type="Pfam" id="PF00581">
    <property type="entry name" value="Rhodanese"/>
    <property type="match status" value="1"/>
</dbReference>
<dbReference type="InterPro" id="IPR017582">
    <property type="entry name" value="SelU"/>
</dbReference>
<keyword evidence="1" id="KW-0711">Selenium</keyword>
<dbReference type="EMBL" id="CP000527">
    <property type="protein sequence ID" value="ABM29399.1"/>
    <property type="molecule type" value="Genomic_DNA"/>
</dbReference>
<dbReference type="KEGG" id="dvl:Dvul_2383"/>
<dbReference type="Gene3D" id="3.40.250.10">
    <property type="entry name" value="Rhodanese-like domain"/>
    <property type="match status" value="1"/>
</dbReference>
<name>A0A0H3AAP1_NITV4</name>
<dbReference type="InterPro" id="IPR027417">
    <property type="entry name" value="P-loop_NTPase"/>
</dbReference>
<evidence type="ECO:0000313" key="4">
    <source>
        <dbReference type="Proteomes" id="UP000009173"/>
    </source>
</evidence>
<dbReference type="PANTHER" id="PTHR30401:SF0">
    <property type="entry name" value="TRNA 2-SELENOURIDINE SYNTHASE"/>
    <property type="match status" value="1"/>
</dbReference>
<dbReference type="SMART" id="SM00450">
    <property type="entry name" value="RHOD"/>
    <property type="match status" value="1"/>
</dbReference>
<dbReference type="RefSeq" id="WP_011792828.1">
    <property type="nucleotide sequence ID" value="NC_008751.1"/>
</dbReference>
<dbReference type="Proteomes" id="UP000009173">
    <property type="component" value="Chromosome"/>
</dbReference>
<dbReference type="Pfam" id="PF26341">
    <property type="entry name" value="AAA_SelU"/>
    <property type="match status" value="1"/>
</dbReference>
<dbReference type="NCBIfam" id="NF008752">
    <property type="entry name" value="PRK11784.1-4"/>
    <property type="match status" value="1"/>
</dbReference>
<dbReference type="CDD" id="cd01520">
    <property type="entry name" value="RHOD_YbbB"/>
    <property type="match status" value="1"/>
</dbReference>
<dbReference type="InterPro" id="IPR001763">
    <property type="entry name" value="Rhodanese-like_dom"/>
</dbReference>
<evidence type="ECO:0000259" key="2">
    <source>
        <dbReference type="PROSITE" id="PS50206"/>
    </source>
</evidence>
<dbReference type="NCBIfam" id="NF008750">
    <property type="entry name" value="PRK11784.1-2"/>
    <property type="match status" value="1"/>
</dbReference>
<proteinExistence type="predicted"/>
<dbReference type="PROSITE" id="PS50206">
    <property type="entry name" value="RHODANESE_3"/>
    <property type="match status" value="1"/>
</dbReference>